<gene>
    <name evidence="15" type="primary">LOC111354064</name>
</gene>
<dbReference type="Proteomes" id="UP000301870">
    <property type="component" value="Chromosome 17"/>
</dbReference>
<evidence type="ECO:0000256" key="8">
    <source>
        <dbReference type="ARBA" id="ARBA00022989"/>
    </source>
</evidence>
<dbReference type="PANTHER" id="PTHR19300">
    <property type="entry name" value="BETA-1,4-GALACTOSYLTRANSFERASE"/>
    <property type="match status" value="1"/>
</dbReference>
<keyword evidence="6" id="KW-0812">Transmembrane</keyword>
<dbReference type="InterPro" id="IPR027791">
    <property type="entry name" value="Galactosyl_T_C"/>
</dbReference>
<name>A0A9J7ITW5_SPOLT</name>
<comment type="similarity">
    <text evidence="3 11">Belongs to the glycosyltransferase 7 family.</text>
</comment>
<evidence type="ECO:0000256" key="2">
    <source>
        <dbReference type="ARBA" id="ARBA00004922"/>
    </source>
</evidence>
<evidence type="ECO:0000256" key="3">
    <source>
        <dbReference type="ARBA" id="ARBA00005735"/>
    </source>
</evidence>
<dbReference type="GO" id="GO:0033842">
    <property type="term" value="F:N-acetyl-beta-glucosaminyl-derivative 4-beta-N-acetylgalactosaminyltransferase activity"/>
    <property type="evidence" value="ECO:0007669"/>
    <property type="project" value="TreeGrafter"/>
</dbReference>
<dbReference type="InterPro" id="IPR003859">
    <property type="entry name" value="Galactosyl_T"/>
</dbReference>
<protein>
    <recommendedName>
        <fullName evidence="11">Beta-1,4-N-acetylgalactosaminyltransferase</fullName>
        <ecNumber evidence="11">2.4.1.-</ecNumber>
    </recommendedName>
    <alternativeName>
        <fullName evidence="11">Beta-4-GalNAcT</fullName>
    </alternativeName>
</protein>
<dbReference type="SUPFAM" id="SSF53448">
    <property type="entry name" value="Nucleotide-diphospho-sugar transferases"/>
    <property type="match status" value="1"/>
</dbReference>
<comment type="cofactor">
    <cofactor evidence="11">
        <name>Mn(2+)</name>
        <dbReference type="ChEBI" id="CHEBI:29035"/>
    </cofactor>
</comment>
<dbReference type="KEGG" id="sliu:111354064"/>
<keyword evidence="14" id="KW-1185">Reference proteome</keyword>
<keyword evidence="11" id="KW-0464">Manganese</keyword>
<evidence type="ECO:0000256" key="7">
    <source>
        <dbReference type="ARBA" id="ARBA00022968"/>
    </source>
</evidence>
<keyword evidence="8" id="KW-1133">Transmembrane helix</keyword>
<keyword evidence="9" id="KW-0472">Membrane</keyword>
<dbReference type="Gene3D" id="3.90.550.10">
    <property type="entry name" value="Spore Coat Polysaccharide Biosynthesis Protein SpsA, Chain A"/>
    <property type="match status" value="1"/>
</dbReference>
<dbReference type="GO" id="GO:0005975">
    <property type="term" value="P:carbohydrate metabolic process"/>
    <property type="evidence" value="ECO:0007669"/>
    <property type="project" value="InterPro"/>
</dbReference>
<comment type="pathway">
    <text evidence="2 11">Protein modification; protein glycosylation.</text>
</comment>
<keyword evidence="4 11" id="KW-0328">Glycosyltransferase</keyword>
<dbReference type="GO" id="GO:0046872">
    <property type="term" value="F:metal ion binding"/>
    <property type="evidence" value="ECO:0007669"/>
    <property type="project" value="UniProtKB-UniRule"/>
</dbReference>
<evidence type="ECO:0000313" key="14">
    <source>
        <dbReference type="Proteomes" id="UP000301870"/>
    </source>
</evidence>
<dbReference type="Pfam" id="PF13733">
    <property type="entry name" value="Glyco_transf_7N"/>
    <property type="match status" value="1"/>
</dbReference>
<evidence type="ECO:0000256" key="11">
    <source>
        <dbReference type="RuleBase" id="RU368121"/>
    </source>
</evidence>
<evidence type="ECO:0000256" key="6">
    <source>
        <dbReference type="ARBA" id="ARBA00022692"/>
    </source>
</evidence>
<sequence length="384" mass="45338">MRYRFRFIRFTQYRCLFLLILLFILKCCFDLLGDSNTSRAKNLKYNVVNDTKAGIAIESYYKYPLESGFKVAMDFFYYNSSYHWFMAMKPLLKNIDVTQEYSEEQLCNLWPLSKTFEVDRQVNLGIFLLHIHKYLKKQLLEYRIFVIEQFGTEKFNKGTLYNIAYLETQLFGTWDCLIFHDVDLIPEDERIPYTCSNHPIHLAASVESFNYSLLYPTIFGGVTALTPEQYRTVNGYSNFYWDWGGEDDDFYNRIEGQNMTIIRYNLTYGRYATLPHKRNAEGSERGLLLMISKKRAQKEGLITTVYRLIKVVKEKLYTHILADVNPTKMKLDIKTLIQKLLELYGDSIVFGLEEFRLGYPLKTKLTVKMLKLKKKRFTKSISHG</sequence>
<dbReference type="EC" id="2.4.1.-" evidence="11"/>
<accession>A0A9J7ITW5</accession>
<evidence type="ECO:0000256" key="1">
    <source>
        <dbReference type="ARBA" id="ARBA00004606"/>
    </source>
</evidence>
<evidence type="ECO:0000256" key="4">
    <source>
        <dbReference type="ARBA" id="ARBA00022676"/>
    </source>
</evidence>
<dbReference type="AlphaFoldDB" id="A0A9J7ITW5"/>
<dbReference type="GO" id="GO:0005794">
    <property type="term" value="C:Golgi apparatus"/>
    <property type="evidence" value="ECO:0007669"/>
    <property type="project" value="TreeGrafter"/>
</dbReference>
<evidence type="ECO:0000259" key="13">
    <source>
        <dbReference type="Pfam" id="PF13733"/>
    </source>
</evidence>
<dbReference type="InterPro" id="IPR027995">
    <property type="entry name" value="Galactosyl_T_N"/>
</dbReference>
<dbReference type="GO" id="GO:0008378">
    <property type="term" value="F:galactosyltransferase activity"/>
    <property type="evidence" value="ECO:0007669"/>
    <property type="project" value="TreeGrafter"/>
</dbReference>
<dbReference type="GO" id="GO:0006688">
    <property type="term" value="P:glycosphingolipid biosynthetic process"/>
    <property type="evidence" value="ECO:0007669"/>
    <property type="project" value="TreeGrafter"/>
</dbReference>
<evidence type="ECO:0000256" key="5">
    <source>
        <dbReference type="ARBA" id="ARBA00022679"/>
    </source>
</evidence>
<comment type="function">
    <text evidence="11">Catalyzes the transfer of galactose onto proteins or lipids.</text>
</comment>
<evidence type="ECO:0000256" key="10">
    <source>
        <dbReference type="ARBA" id="ARBA00023180"/>
    </source>
</evidence>
<organism evidence="14 15">
    <name type="scientific">Spodoptera litura</name>
    <name type="common">Asian cotton leafworm</name>
    <dbReference type="NCBI Taxonomy" id="69820"/>
    <lineage>
        <taxon>Eukaryota</taxon>
        <taxon>Metazoa</taxon>
        <taxon>Ecdysozoa</taxon>
        <taxon>Arthropoda</taxon>
        <taxon>Hexapoda</taxon>
        <taxon>Insecta</taxon>
        <taxon>Pterygota</taxon>
        <taxon>Neoptera</taxon>
        <taxon>Endopterygota</taxon>
        <taxon>Lepidoptera</taxon>
        <taxon>Glossata</taxon>
        <taxon>Ditrysia</taxon>
        <taxon>Noctuoidea</taxon>
        <taxon>Noctuidae</taxon>
        <taxon>Amphipyrinae</taxon>
        <taxon>Spodoptera</taxon>
    </lineage>
</organism>
<dbReference type="OrthoDB" id="10038994at2759"/>
<dbReference type="Pfam" id="PF02709">
    <property type="entry name" value="Glyco_transf_7C"/>
    <property type="match status" value="1"/>
</dbReference>
<dbReference type="RefSeq" id="XP_022823100.1">
    <property type="nucleotide sequence ID" value="XM_022967332.1"/>
</dbReference>
<proteinExistence type="inferred from homology"/>
<dbReference type="PANTHER" id="PTHR19300:SF57">
    <property type="entry name" value="BETA-1,4-N-ACETYLGALACTOSAMINYLTRANSFERASE"/>
    <property type="match status" value="1"/>
</dbReference>
<evidence type="ECO:0000256" key="9">
    <source>
        <dbReference type="ARBA" id="ARBA00023136"/>
    </source>
</evidence>
<keyword evidence="10 11" id="KW-0325">Glycoprotein</keyword>
<comment type="subcellular location">
    <subcellularLocation>
        <location evidence="1 11">Membrane</location>
        <topology evidence="1 11">Single-pass type II membrane protein</topology>
    </subcellularLocation>
</comment>
<keyword evidence="11" id="KW-0479">Metal-binding</keyword>
<dbReference type="InterPro" id="IPR029044">
    <property type="entry name" value="Nucleotide-diphossugar_trans"/>
</dbReference>
<keyword evidence="7 11" id="KW-0735">Signal-anchor</keyword>
<dbReference type="GeneID" id="111354064"/>
<dbReference type="PRINTS" id="PR02050">
    <property type="entry name" value="B14GALTRFASE"/>
</dbReference>
<dbReference type="GO" id="GO:0016020">
    <property type="term" value="C:membrane"/>
    <property type="evidence" value="ECO:0007669"/>
    <property type="project" value="UniProtKB-SubCell"/>
</dbReference>
<feature type="domain" description="Galactosyltransferase N-terminal" evidence="13">
    <location>
        <begin position="119"/>
        <end position="196"/>
    </location>
</feature>
<evidence type="ECO:0000259" key="12">
    <source>
        <dbReference type="Pfam" id="PF02709"/>
    </source>
</evidence>
<keyword evidence="5 11" id="KW-0808">Transferase</keyword>
<reference evidence="15" key="1">
    <citation type="submission" date="2025-08" db="UniProtKB">
        <authorList>
            <consortium name="RefSeq"/>
        </authorList>
    </citation>
    <scope>IDENTIFICATION</scope>
    <source>
        <strain evidence="15">Ishihara</strain>
        <tissue evidence="15">Whole body</tissue>
    </source>
</reference>
<evidence type="ECO:0000313" key="15">
    <source>
        <dbReference type="RefSeq" id="XP_022823100.1"/>
    </source>
</evidence>
<feature type="domain" description="Galactosyltransferase C-terminal" evidence="12">
    <location>
        <begin position="201"/>
        <end position="277"/>
    </location>
</feature>